<dbReference type="AlphaFoldDB" id="A0A401J9N1"/>
<evidence type="ECO:0000259" key="2">
    <source>
        <dbReference type="Pfam" id="PF05239"/>
    </source>
</evidence>
<feature type="domain" description="PRC-barrel" evidence="2">
    <location>
        <begin position="51"/>
        <end position="114"/>
    </location>
</feature>
<feature type="chain" id="PRO_5019082329" description="PRC-barrel domain-containing protein" evidence="1">
    <location>
        <begin position="24"/>
        <end position="131"/>
    </location>
</feature>
<dbReference type="SUPFAM" id="SSF50346">
    <property type="entry name" value="PRC-barrel domain"/>
    <property type="match status" value="1"/>
</dbReference>
<keyword evidence="1" id="KW-0732">Signal</keyword>
<reference evidence="3 4" key="1">
    <citation type="journal article" date="2019" name="Front. Microbiol.">
        <title>Genomes of Neutrophilic Sulfur-Oxidizing Chemolithoautotrophs Representing 9 Proteobacterial Species From 8 Genera.</title>
        <authorList>
            <person name="Watanabe T."/>
            <person name="Kojima H."/>
            <person name="Umezawa K."/>
            <person name="Hori C."/>
            <person name="Takasuka T.E."/>
            <person name="Kato Y."/>
            <person name="Fukui M."/>
        </authorList>
    </citation>
    <scope>NUCLEOTIDE SEQUENCE [LARGE SCALE GENOMIC DNA]</scope>
    <source>
        <strain evidence="3 4">TTN</strain>
    </source>
</reference>
<evidence type="ECO:0000313" key="3">
    <source>
        <dbReference type="EMBL" id="GBL44339.1"/>
    </source>
</evidence>
<dbReference type="PANTHER" id="PTHR36505:SF1">
    <property type="entry name" value="BLR1072 PROTEIN"/>
    <property type="match status" value="1"/>
</dbReference>
<dbReference type="OrthoDB" id="8564184at2"/>
<dbReference type="InterPro" id="IPR027275">
    <property type="entry name" value="PRC-brl_dom"/>
</dbReference>
<dbReference type="Pfam" id="PF05239">
    <property type="entry name" value="PRC"/>
    <property type="match status" value="1"/>
</dbReference>
<proteinExistence type="predicted"/>
<dbReference type="EMBL" id="BGOW01000001">
    <property type="protein sequence ID" value="GBL44339.1"/>
    <property type="molecule type" value="Genomic_DNA"/>
</dbReference>
<protein>
    <recommendedName>
        <fullName evidence="2">PRC-barrel domain-containing protein</fullName>
    </recommendedName>
</protein>
<sequence length="131" mass="13791">MKSNLLAAVLATSIISLTGAAYAAPVAGSETVGITVQEASIAAAGWSAQKQILHKPVYNDDKKKIGVIEDIIVSPGNSVSYAVVGVGGFLGIDRHDVLIPFNHFKAEGHRYLLPGANKAMLKSLPAFKYTK</sequence>
<dbReference type="Gene3D" id="2.30.30.240">
    <property type="entry name" value="PRC-barrel domain"/>
    <property type="match status" value="1"/>
</dbReference>
<dbReference type="RefSeq" id="WP_124703180.1">
    <property type="nucleotide sequence ID" value="NZ_BGOW01000001.1"/>
</dbReference>
<dbReference type="Proteomes" id="UP000286806">
    <property type="component" value="Unassembled WGS sequence"/>
</dbReference>
<dbReference type="PANTHER" id="PTHR36505">
    <property type="entry name" value="BLR1072 PROTEIN"/>
    <property type="match status" value="1"/>
</dbReference>
<comment type="caution">
    <text evidence="3">The sequence shown here is derived from an EMBL/GenBank/DDBJ whole genome shotgun (WGS) entry which is preliminary data.</text>
</comment>
<dbReference type="InterPro" id="IPR011033">
    <property type="entry name" value="PRC_barrel-like_sf"/>
</dbReference>
<evidence type="ECO:0000256" key="1">
    <source>
        <dbReference type="SAM" id="SignalP"/>
    </source>
</evidence>
<evidence type="ECO:0000313" key="4">
    <source>
        <dbReference type="Proteomes" id="UP000286806"/>
    </source>
</evidence>
<organism evidence="3 4">
    <name type="scientific">Sulfuriferula multivorans</name>
    <dbReference type="NCBI Taxonomy" id="1559896"/>
    <lineage>
        <taxon>Bacteria</taxon>
        <taxon>Pseudomonadati</taxon>
        <taxon>Pseudomonadota</taxon>
        <taxon>Betaproteobacteria</taxon>
        <taxon>Nitrosomonadales</taxon>
        <taxon>Sulfuricellaceae</taxon>
        <taxon>Sulfuriferula</taxon>
    </lineage>
</organism>
<gene>
    <name evidence="3" type="ORF">SFMTTN_0134</name>
</gene>
<feature type="signal peptide" evidence="1">
    <location>
        <begin position="1"/>
        <end position="23"/>
    </location>
</feature>
<accession>A0A401J9N1</accession>
<keyword evidence="4" id="KW-1185">Reference proteome</keyword>
<name>A0A401J9N1_9PROT</name>